<dbReference type="RefSeq" id="WP_128562558.1">
    <property type="nucleotide sequence ID" value="NZ_BPQH01000006.1"/>
</dbReference>
<keyword evidence="2" id="KW-1185">Reference proteome</keyword>
<organism evidence="1 2">
    <name type="scientific">Methylobacterium crusticola</name>
    <dbReference type="NCBI Taxonomy" id="1697972"/>
    <lineage>
        <taxon>Bacteria</taxon>
        <taxon>Pseudomonadati</taxon>
        <taxon>Pseudomonadota</taxon>
        <taxon>Alphaproteobacteria</taxon>
        <taxon>Hyphomicrobiales</taxon>
        <taxon>Methylobacteriaceae</taxon>
        <taxon>Methylobacterium</taxon>
    </lineage>
</organism>
<protein>
    <submittedName>
        <fullName evidence="1">Uncharacterized protein</fullName>
    </submittedName>
</protein>
<name>A0ABQ4QXE7_9HYPH</name>
<gene>
    <name evidence="1" type="ORF">OPKNFCMD_2281</name>
</gene>
<dbReference type="EMBL" id="BPQH01000006">
    <property type="protein sequence ID" value="GJD49550.1"/>
    <property type="molecule type" value="Genomic_DNA"/>
</dbReference>
<sequence>MDVVLTPAGTKGKTWTLTDRLGRQIGVIKSADNLFRIVPEARSGLEGVGLGHESLDKAMSAIATHMKGSCELTSGDWG</sequence>
<reference evidence="1" key="1">
    <citation type="journal article" date="2021" name="Front. Microbiol.">
        <title>Comprehensive Comparative Genomics and Phenotyping of Methylobacterium Species.</title>
        <authorList>
            <person name="Alessa O."/>
            <person name="Ogura Y."/>
            <person name="Fujitani Y."/>
            <person name="Takami H."/>
            <person name="Hayashi T."/>
            <person name="Sahin N."/>
            <person name="Tani A."/>
        </authorList>
    </citation>
    <scope>NUCLEOTIDE SEQUENCE</scope>
    <source>
        <strain evidence="1">KCTC 52305</strain>
    </source>
</reference>
<dbReference type="Proteomes" id="UP001055167">
    <property type="component" value="Unassembled WGS sequence"/>
</dbReference>
<proteinExistence type="predicted"/>
<reference evidence="1" key="2">
    <citation type="submission" date="2021-08" db="EMBL/GenBank/DDBJ databases">
        <authorList>
            <person name="Tani A."/>
            <person name="Ola A."/>
            <person name="Ogura Y."/>
            <person name="Katsura K."/>
            <person name="Hayashi T."/>
        </authorList>
    </citation>
    <scope>NUCLEOTIDE SEQUENCE</scope>
    <source>
        <strain evidence="1">KCTC 52305</strain>
    </source>
</reference>
<evidence type="ECO:0000313" key="2">
    <source>
        <dbReference type="Proteomes" id="UP001055167"/>
    </source>
</evidence>
<comment type="caution">
    <text evidence="1">The sequence shown here is derived from an EMBL/GenBank/DDBJ whole genome shotgun (WGS) entry which is preliminary data.</text>
</comment>
<evidence type="ECO:0000313" key="1">
    <source>
        <dbReference type="EMBL" id="GJD49550.1"/>
    </source>
</evidence>
<accession>A0ABQ4QXE7</accession>